<evidence type="ECO:0000313" key="2">
    <source>
        <dbReference type="EMBL" id="KAG0124639.1"/>
    </source>
</evidence>
<reference evidence="2" key="1">
    <citation type="submission" date="2020-10" db="EMBL/GenBank/DDBJ databases">
        <title>Feather gene expression reveals the developmental basis of iridescence in African starlings.</title>
        <authorList>
            <person name="Rubenstein D.R."/>
        </authorList>
    </citation>
    <scope>NUCLEOTIDE SEQUENCE</scope>
    <source>
        <strain evidence="2">SS15</strain>
        <tissue evidence="2">Liver</tissue>
    </source>
</reference>
<name>A0A835NYV0_9PASS</name>
<keyword evidence="4" id="KW-1185">Reference proteome</keyword>
<accession>A0A835NYV0</accession>
<sequence length="268" mass="29779">RSPALENNLPITGTTASWYEELLPGAFPLLNPGSVLRKAVGSDRLVPRAQLDPLGCQDHQGQKERRDNLVRGALQGHQECWDLKDQEDFQEKPGSQVPQVLQGHQPPQASLSPSSKGFSTHSSPQLKRKGHQVLQDPKGPQDPLEPLDHKACQDLQDSLDQKDPKETEEREVNQARRVRKVTKGEGVQQLREALKILAERVLILEHMIGIHDSLSSIEPGSGQDVIPGSPLRSSIKIKRGGPRQPQAQQILSSLLDEGEARRRSHRMK</sequence>
<dbReference type="EMBL" id="JADDUC020000024">
    <property type="protein sequence ID" value="KAI1231914.1"/>
    <property type="molecule type" value="Genomic_DNA"/>
</dbReference>
<comment type="caution">
    <text evidence="2">The sequence shown here is derived from an EMBL/GenBank/DDBJ whole genome shotgun (WGS) entry which is preliminary data.</text>
</comment>
<dbReference type="EMBL" id="JADDUC010000024">
    <property type="protein sequence ID" value="KAG0124639.1"/>
    <property type="molecule type" value="Genomic_DNA"/>
</dbReference>
<dbReference type="AlphaFoldDB" id="A0A835NYV0"/>
<feature type="region of interest" description="Disordered" evidence="1">
    <location>
        <begin position="215"/>
        <end position="268"/>
    </location>
</feature>
<feature type="region of interest" description="Disordered" evidence="1">
    <location>
        <begin position="88"/>
        <end position="148"/>
    </location>
</feature>
<evidence type="ECO:0000313" key="3">
    <source>
        <dbReference type="EMBL" id="KAI1231914.1"/>
    </source>
</evidence>
<organism evidence="2">
    <name type="scientific">Lamprotornis superbus</name>
    <dbReference type="NCBI Taxonomy" id="245042"/>
    <lineage>
        <taxon>Eukaryota</taxon>
        <taxon>Metazoa</taxon>
        <taxon>Chordata</taxon>
        <taxon>Craniata</taxon>
        <taxon>Vertebrata</taxon>
        <taxon>Euteleostomi</taxon>
        <taxon>Archelosauria</taxon>
        <taxon>Archosauria</taxon>
        <taxon>Dinosauria</taxon>
        <taxon>Saurischia</taxon>
        <taxon>Theropoda</taxon>
        <taxon>Coelurosauria</taxon>
        <taxon>Aves</taxon>
        <taxon>Neognathae</taxon>
        <taxon>Neoaves</taxon>
        <taxon>Telluraves</taxon>
        <taxon>Australaves</taxon>
        <taxon>Passeriformes</taxon>
        <taxon>Sturnidae</taxon>
        <taxon>Lamprotornis</taxon>
    </lineage>
</organism>
<reference evidence="3 4" key="2">
    <citation type="journal article" date="2021" name="J. Hered.">
        <title>Feather Gene Expression Elucidates the Developmental Basis of Plumage Iridescence in African Starlings.</title>
        <authorList>
            <person name="Rubenstein D.R."/>
            <person name="Corvelo A."/>
            <person name="MacManes M.D."/>
            <person name="Maia R."/>
            <person name="Narzisi G."/>
            <person name="Rousaki A."/>
            <person name="Vandenabeele P."/>
            <person name="Shawkey M.D."/>
            <person name="Solomon J."/>
        </authorList>
    </citation>
    <scope>NUCLEOTIDE SEQUENCE [LARGE SCALE GENOMIC DNA]</scope>
    <source>
        <strain evidence="3">SS15</strain>
    </source>
</reference>
<dbReference type="GO" id="GO:0005581">
    <property type="term" value="C:collagen trimer"/>
    <property type="evidence" value="ECO:0007669"/>
    <property type="project" value="UniProtKB-KW"/>
</dbReference>
<gene>
    <name evidence="3" type="ORF">IHE44_0007556</name>
    <name evidence="2" type="ORF">IHE44_006388</name>
</gene>
<reference evidence="3" key="3">
    <citation type="submission" date="2022-01" db="EMBL/GenBank/DDBJ databases">
        <authorList>
            <person name="Rubenstein D.R."/>
        </authorList>
    </citation>
    <scope>NUCLEOTIDE SEQUENCE</scope>
    <source>
        <strain evidence="3">SS15</strain>
        <tissue evidence="3">Liver</tissue>
    </source>
</reference>
<feature type="non-terminal residue" evidence="2">
    <location>
        <position position="268"/>
    </location>
</feature>
<dbReference type="OrthoDB" id="10071545at2759"/>
<evidence type="ECO:0000313" key="4">
    <source>
        <dbReference type="Proteomes" id="UP000618051"/>
    </source>
</evidence>
<feature type="compositionally biased region" description="Polar residues" evidence="1">
    <location>
        <begin position="105"/>
        <end position="125"/>
    </location>
</feature>
<dbReference type="Proteomes" id="UP000618051">
    <property type="component" value="Unassembled WGS sequence"/>
</dbReference>
<keyword evidence="2" id="KW-0176">Collagen</keyword>
<proteinExistence type="predicted"/>
<evidence type="ECO:0000256" key="1">
    <source>
        <dbReference type="SAM" id="MobiDB-lite"/>
    </source>
</evidence>
<protein>
    <submittedName>
        <fullName evidence="2">Collagen alpha-1(XXVI) chain</fullName>
    </submittedName>
</protein>